<protein>
    <submittedName>
        <fullName evidence="1">Uncharacterized protein</fullName>
    </submittedName>
</protein>
<evidence type="ECO:0000313" key="1">
    <source>
        <dbReference type="EMBL" id="NIA67610.1"/>
    </source>
</evidence>
<organism evidence="1 2">
    <name type="scientific">Pelagibius litoralis</name>
    <dbReference type="NCBI Taxonomy" id="374515"/>
    <lineage>
        <taxon>Bacteria</taxon>
        <taxon>Pseudomonadati</taxon>
        <taxon>Pseudomonadota</taxon>
        <taxon>Alphaproteobacteria</taxon>
        <taxon>Rhodospirillales</taxon>
        <taxon>Rhodovibrionaceae</taxon>
        <taxon>Pelagibius</taxon>
    </lineage>
</organism>
<keyword evidence="2" id="KW-1185">Reference proteome</keyword>
<evidence type="ECO:0000313" key="2">
    <source>
        <dbReference type="Proteomes" id="UP000761264"/>
    </source>
</evidence>
<comment type="caution">
    <text evidence="1">The sequence shown here is derived from an EMBL/GenBank/DDBJ whole genome shotgun (WGS) entry which is preliminary data.</text>
</comment>
<dbReference type="Proteomes" id="UP000761264">
    <property type="component" value="Unassembled WGS sequence"/>
</dbReference>
<gene>
    <name evidence="1" type="ORF">HBA54_03305</name>
</gene>
<dbReference type="RefSeq" id="WP_167221339.1">
    <property type="nucleotide sequence ID" value="NZ_JAAQPH010000002.1"/>
</dbReference>
<proteinExistence type="predicted"/>
<reference evidence="1" key="1">
    <citation type="submission" date="2020-03" db="EMBL/GenBank/DDBJ databases">
        <title>Genome of Pelagibius litoralis DSM 21314T.</title>
        <authorList>
            <person name="Wang G."/>
        </authorList>
    </citation>
    <scope>NUCLEOTIDE SEQUENCE</scope>
    <source>
        <strain evidence="1">DSM 21314</strain>
    </source>
</reference>
<name>A0A967EX43_9PROT</name>
<dbReference type="EMBL" id="JAAQPH010000002">
    <property type="protein sequence ID" value="NIA67610.1"/>
    <property type="molecule type" value="Genomic_DNA"/>
</dbReference>
<accession>A0A967EX43</accession>
<sequence length="72" mass="7958">MKAYDSFDPTRWIVDAFRAGIFARVNANGDLALDVVNACPKQTEELLGRLSGNSESVILQMPKPDSDVLYLN</sequence>
<dbReference type="AlphaFoldDB" id="A0A967EX43"/>